<name>A0A1W1BNA2_9ZZZZ</name>
<dbReference type="AlphaFoldDB" id="A0A1W1BNA2"/>
<evidence type="ECO:0008006" key="2">
    <source>
        <dbReference type="Google" id="ProtNLM"/>
    </source>
</evidence>
<reference evidence="1" key="1">
    <citation type="submission" date="2016-10" db="EMBL/GenBank/DDBJ databases">
        <authorList>
            <person name="de Groot N.N."/>
        </authorList>
    </citation>
    <scope>NUCLEOTIDE SEQUENCE</scope>
</reference>
<evidence type="ECO:0000313" key="1">
    <source>
        <dbReference type="EMBL" id="SFV54951.1"/>
    </source>
</evidence>
<dbReference type="EMBL" id="FPHE01000057">
    <property type="protein sequence ID" value="SFV54951.1"/>
    <property type="molecule type" value="Genomic_DNA"/>
</dbReference>
<gene>
    <name evidence="1" type="ORF">MNB_SV-12-36</name>
</gene>
<sequence>MTQQKKAVEKFTVQIDGKTKFVRVGGLFMEMGTGKTLTTMEIVRLRADRISKVVWVCPVSTKETIRKEILKHTTVTDTDVYVLESISQSDRATLAFNALVDSDSCLSRGY</sequence>
<dbReference type="Gene3D" id="3.40.50.300">
    <property type="entry name" value="P-loop containing nucleotide triphosphate hydrolases"/>
    <property type="match status" value="1"/>
</dbReference>
<accession>A0A1W1BNA2</accession>
<proteinExistence type="predicted"/>
<dbReference type="SUPFAM" id="SSF52540">
    <property type="entry name" value="P-loop containing nucleoside triphosphate hydrolases"/>
    <property type="match status" value="1"/>
</dbReference>
<protein>
    <recommendedName>
        <fullName evidence="2">SNF2 N-terminal domain-containing protein</fullName>
    </recommendedName>
</protein>
<organism evidence="1">
    <name type="scientific">hydrothermal vent metagenome</name>
    <dbReference type="NCBI Taxonomy" id="652676"/>
    <lineage>
        <taxon>unclassified sequences</taxon>
        <taxon>metagenomes</taxon>
        <taxon>ecological metagenomes</taxon>
    </lineage>
</organism>
<dbReference type="InterPro" id="IPR027417">
    <property type="entry name" value="P-loop_NTPase"/>
</dbReference>